<dbReference type="AlphaFoldDB" id="A0A6J5E4A8"/>
<name>A0A6J5E4A8_9BURK</name>
<evidence type="ECO:0000313" key="2">
    <source>
        <dbReference type="EMBL" id="VWC43498.1"/>
    </source>
</evidence>
<evidence type="ECO:0000256" key="1">
    <source>
        <dbReference type="SAM" id="MobiDB-lite"/>
    </source>
</evidence>
<dbReference type="Gene3D" id="1.25.40.10">
    <property type="entry name" value="Tetratricopeptide repeat domain"/>
    <property type="match status" value="1"/>
</dbReference>
<gene>
    <name evidence="2" type="ORF">BPA30113_07106</name>
</gene>
<evidence type="ECO:0000313" key="3">
    <source>
        <dbReference type="Proteomes" id="UP000494330"/>
    </source>
</evidence>
<dbReference type="SUPFAM" id="SSF48452">
    <property type="entry name" value="TPR-like"/>
    <property type="match status" value="1"/>
</dbReference>
<protein>
    <submittedName>
        <fullName evidence="2">Uncharacterized protein</fullName>
    </submittedName>
</protein>
<proteinExistence type="predicted"/>
<dbReference type="InterPro" id="IPR019734">
    <property type="entry name" value="TPR_rpt"/>
</dbReference>
<accession>A0A6J5E4A8</accession>
<reference evidence="2 3" key="1">
    <citation type="submission" date="2019-09" db="EMBL/GenBank/DDBJ databases">
        <authorList>
            <person name="Depoorter E."/>
        </authorList>
    </citation>
    <scope>NUCLEOTIDE SEQUENCE [LARGE SCALE GENOMIC DNA]</scope>
    <source>
        <strain evidence="2">LMG 30113</strain>
    </source>
</reference>
<dbReference type="RefSeq" id="WP_052001555.1">
    <property type="nucleotide sequence ID" value="NZ_CABVQD010000046.1"/>
</dbReference>
<dbReference type="EMBL" id="CABVQD010000046">
    <property type="protein sequence ID" value="VWC43498.1"/>
    <property type="molecule type" value="Genomic_DNA"/>
</dbReference>
<dbReference type="SMART" id="SM00028">
    <property type="entry name" value="TPR"/>
    <property type="match status" value="3"/>
</dbReference>
<organism evidence="2 3">
    <name type="scientific">Burkholderia paludis</name>
    <dbReference type="NCBI Taxonomy" id="1506587"/>
    <lineage>
        <taxon>Bacteria</taxon>
        <taxon>Pseudomonadati</taxon>
        <taxon>Pseudomonadota</taxon>
        <taxon>Betaproteobacteria</taxon>
        <taxon>Burkholderiales</taxon>
        <taxon>Burkholderiaceae</taxon>
        <taxon>Burkholderia</taxon>
        <taxon>Burkholderia cepacia complex</taxon>
    </lineage>
</organism>
<feature type="region of interest" description="Disordered" evidence="1">
    <location>
        <begin position="159"/>
        <end position="184"/>
    </location>
</feature>
<sequence>MHMPFDALLEQAVTLSQDAQWSEASTLLTAAAELRPEAPEPHYLRAANLAAMGDVQAAEAEFLACLSLAPHLAIARFQFGLLYMTTGRPDAARSVWAPLLTTRHPLSCFARAMLAILHGDRVDAEAWIRQGLQVSRENAPLNADMVALLEKLSLLDTGGADADRPDQESGPAQGDAPVEPEPSTHLLIASYIQR</sequence>
<dbReference type="InterPro" id="IPR011990">
    <property type="entry name" value="TPR-like_helical_dom_sf"/>
</dbReference>
<keyword evidence="3" id="KW-1185">Reference proteome</keyword>
<dbReference type="Proteomes" id="UP000494330">
    <property type="component" value="Unassembled WGS sequence"/>
</dbReference>